<gene>
    <name evidence="1" type="ORF">JOF53_006691</name>
</gene>
<dbReference type="SUPFAM" id="SSF63825">
    <property type="entry name" value="YWTD domain"/>
    <property type="match status" value="1"/>
</dbReference>
<evidence type="ECO:0000313" key="1">
    <source>
        <dbReference type="EMBL" id="MBP2477819.1"/>
    </source>
</evidence>
<comment type="caution">
    <text evidence="1">The sequence shown here is derived from an EMBL/GenBank/DDBJ whole genome shotgun (WGS) entry which is preliminary data.</text>
</comment>
<dbReference type="RefSeq" id="WP_143342996.1">
    <property type="nucleotide sequence ID" value="NZ_JAGIOO010000001.1"/>
</dbReference>
<evidence type="ECO:0000313" key="2">
    <source>
        <dbReference type="Proteomes" id="UP001519363"/>
    </source>
</evidence>
<accession>A0ABS5ANQ1</accession>
<keyword evidence="2" id="KW-1185">Reference proteome</keyword>
<protein>
    <submittedName>
        <fullName evidence="1">Uncharacterized protein</fullName>
    </submittedName>
</protein>
<reference evidence="1 2" key="1">
    <citation type="submission" date="2021-03" db="EMBL/GenBank/DDBJ databases">
        <title>Sequencing the genomes of 1000 actinobacteria strains.</title>
        <authorList>
            <person name="Klenk H.-P."/>
        </authorList>
    </citation>
    <scope>NUCLEOTIDE SEQUENCE [LARGE SCALE GENOMIC DNA]</scope>
    <source>
        <strain evidence="1 2">DSM 44580</strain>
    </source>
</reference>
<dbReference type="InterPro" id="IPR015943">
    <property type="entry name" value="WD40/YVTN_repeat-like_dom_sf"/>
</dbReference>
<dbReference type="EMBL" id="JAGIOO010000001">
    <property type="protein sequence ID" value="MBP2477819.1"/>
    <property type="molecule type" value="Genomic_DNA"/>
</dbReference>
<organism evidence="1 2">
    <name type="scientific">Crossiella equi</name>
    <dbReference type="NCBI Taxonomy" id="130796"/>
    <lineage>
        <taxon>Bacteria</taxon>
        <taxon>Bacillati</taxon>
        <taxon>Actinomycetota</taxon>
        <taxon>Actinomycetes</taxon>
        <taxon>Pseudonocardiales</taxon>
        <taxon>Pseudonocardiaceae</taxon>
        <taxon>Crossiella</taxon>
    </lineage>
</organism>
<sequence length="191" mass="19910">MSRRGSGAEEGNMRWGAMGAEAVTATAGLIAPAQVAPPRPVAMTLPGARALAVTADGDTLYVARRGEHRIVVVDVPTLTVRTSYDTGALAPYSVAFSHGRLWFGHVRGQVHGVGSIREAEGVVVLTEHALVCGEDDRDLVVHPVAGREELLVTAGERARWHRDAGTGGPWPVVERGWAAGAPGTGAPGTAR</sequence>
<name>A0ABS5ANQ1_9PSEU</name>
<dbReference type="Proteomes" id="UP001519363">
    <property type="component" value="Unassembled WGS sequence"/>
</dbReference>
<dbReference type="Gene3D" id="2.130.10.10">
    <property type="entry name" value="YVTN repeat-like/Quinoprotein amine dehydrogenase"/>
    <property type="match status" value="1"/>
</dbReference>
<proteinExistence type="predicted"/>